<keyword evidence="4" id="KW-1185">Reference proteome</keyword>
<dbReference type="Pfam" id="PF00294">
    <property type="entry name" value="PfkB"/>
    <property type="match status" value="2"/>
</dbReference>
<dbReference type="KEGG" id="vcn:VOLCADRAFT_119122"/>
<evidence type="ECO:0000256" key="1">
    <source>
        <dbReference type="SAM" id="MobiDB-lite"/>
    </source>
</evidence>
<dbReference type="Proteomes" id="UP000001058">
    <property type="component" value="Unassembled WGS sequence"/>
</dbReference>
<dbReference type="InParanoid" id="D8UAH6"/>
<dbReference type="OrthoDB" id="415590at2759"/>
<gene>
    <name evidence="3" type="ORF">VOLCADRAFT_119122</name>
</gene>
<reference evidence="3 4" key="1">
    <citation type="journal article" date="2010" name="Science">
        <title>Genomic analysis of organismal complexity in the multicellular green alga Volvox carteri.</title>
        <authorList>
            <person name="Prochnik S.E."/>
            <person name="Umen J."/>
            <person name="Nedelcu A.M."/>
            <person name="Hallmann A."/>
            <person name="Miller S.M."/>
            <person name="Nishii I."/>
            <person name="Ferris P."/>
            <person name="Kuo A."/>
            <person name="Mitros T."/>
            <person name="Fritz-Laylin L.K."/>
            <person name="Hellsten U."/>
            <person name="Chapman J."/>
            <person name="Simakov O."/>
            <person name="Rensing S.A."/>
            <person name="Terry A."/>
            <person name="Pangilinan J."/>
            <person name="Kapitonov V."/>
            <person name="Jurka J."/>
            <person name="Salamov A."/>
            <person name="Shapiro H."/>
            <person name="Schmutz J."/>
            <person name="Grimwood J."/>
            <person name="Lindquist E."/>
            <person name="Lucas S."/>
            <person name="Grigoriev I.V."/>
            <person name="Schmitt R."/>
            <person name="Kirk D."/>
            <person name="Rokhsar D.S."/>
        </authorList>
    </citation>
    <scope>NUCLEOTIDE SEQUENCE [LARGE SCALE GENOMIC DNA]</scope>
    <source>
        <strain evidence="4">f. Nagariensis / Eve</strain>
    </source>
</reference>
<feature type="region of interest" description="Disordered" evidence="1">
    <location>
        <begin position="439"/>
        <end position="467"/>
    </location>
</feature>
<dbReference type="SUPFAM" id="SSF53613">
    <property type="entry name" value="Ribokinase-like"/>
    <property type="match status" value="1"/>
</dbReference>
<dbReference type="InterPro" id="IPR029056">
    <property type="entry name" value="Ribokinase-like"/>
</dbReference>
<feature type="non-terminal residue" evidence="3">
    <location>
        <position position="1"/>
    </location>
</feature>
<dbReference type="AlphaFoldDB" id="D8UAH6"/>
<name>D8UAH6_VOLCA</name>
<dbReference type="EMBL" id="GL378374">
    <property type="protein sequence ID" value="EFJ43260.1"/>
    <property type="molecule type" value="Genomic_DNA"/>
</dbReference>
<feature type="compositionally biased region" description="Gly residues" evidence="1">
    <location>
        <begin position="298"/>
        <end position="311"/>
    </location>
</feature>
<accession>D8UAH6</accession>
<feature type="domain" description="Carbohydrate kinase PfkB" evidence="2">
    <location>
        <begin position="341"/>
        <end position="391"/>
    </location>
</feature>
<organism evidence="4">
    <name type="scientific">Volvox carteri f. nagariensis</name>
    <dbReference type="NCBI Taxonomy" id="3068"/>
    <lineage>
        <taxon>Eukaryota</taxon>
        <taxon>Viridiplantae</taxon>
        <taxon>Chlorophyta</taxon>
        <taxon>core chlorophytes</taxon>
        <taxon>Chlorophyceae</taxon>
        <taxon>CS clade</taxon>
        <taxon>Chlamydomonadales</taxon>
        <taxon>Volvocaceae</taxon>
        <taxon>Volvox</taxon>
    </lineage>
</organism>
<dbReference type="InterPro" id="IPR011611">
    <property type="entry name" value="PfkB_dom"/>
</dbReference>
<dbReference type="Gene3D" id="3.40.1190.20">
    <property type="match status" value="1"/>
</dbReference>
<feature type="compositionally biased region" description="Low complexity" evidence="1">
    <location>
        <begin position="317"/>
        <end position="330"/>
    </location>
</feature>
<dbReference type="PANTHER" id="PTHR47826">
    <property type="entry name" value="OS03G0164700 PROTEIN"/>
    <property type="match status" value="1"/>
</dbReference>
<dbReference type="eggNOG" id="KOG2855">
    <property type="taxonomic scope" value="Eukaryota"/>
</dbReference>
<sequence length="467" mass="48793">PAVYEMFRAKLDCQCTQTCRSRKVQLTAAAPTVAGSHAFGNLIMHPVQPVITLCNSASRRQVTGRASATQGLPADRGIDVVGFGNLCVDTVLPWEQLPPANVHVRRQLLDTLTSSPPHHSYWEVGGNCNFMVAAARLGLRVASVGHIGTDVYGNFMDNVLRGIRTLPGEAMEVLRTARAVFTNGFIFDELPLAAVETACSDAIEHGAAIFFDPGPRCQTMLEGPRRAALNLLLDLSSVVLMTEEEARVVTGLDDPQAAAEWVLARPGARAQWVVIKMGSQGALLCERNRSNNGSSRSSGGGAANGQGNGRGHGCDYTGAASSAETTTSPAATARVTRLGAVKVEVVDTVGCGDSFAAAVVMGYISGWPADVTLALANAVGGATATGRGAGRNVAQLERVLALLAEGAAGAADTAACGPEAAGRQRVAFARARALLLQSLESRRPEQGNEQQGGREEGRRQEQLSAAA</sequence>
<protein>
    <recommendedName>
        <fullName evidence="2">Carbohydrate kinase PfkB domain-containing protein</fullName>
    </recommendedName>
</protein>
<feature type="compositionally biased region" description="Basic and acidic residues" evidence="1">
    <location>
        <begin position="440"/>
        <end position="461"/>
    </location>
</feature>
<evidence type="ECO:0000259" key="2">
    <source>
        <dbReference type="Pfam" id="PF00294"/>
    </source>
</evidence>
<evidence type="ECO:0000313" key="4">
    <source>
        <dbReference type="Proteomes" id="UP000001058"/>
    </source>
</evidence>
<proteinExistence type="predicted"/>
<evidence type="ECO:0000313" key="3">
    <source>
        <dbReference type="EMBL" id="EFJ43260.1"/>
    </source>
</evidence>
<dbReference type="RefSeq" id="XP_002955620.1">
    <property type="nucleotide sequence ID" value="XM_002955574.1"/>
</dbReference>
<dbReference type="STRING" id="3068.D8UAH6"/>
<dbReference type="PANTHER" id="PTHR47826:SF1">
    <property type="entry name" value="OS03G0164700 PROTEIN"/>
    <property type="match status" value="1"/>
</dbReference>
<feature type="domain" description="Carbohydrate kinase PfkB" evidence="2">
    <location>
        <begin position="173"/>
        <end position="289"/>
    </location>
</feature>
<feature type="region of interest" description="Disordered" evidence="1">
    <location>
        <begin position="286"/>
        <end position="330"/>
    </location>
</feature>
<dbReference type="GeneID" id="9626486"/>